<keyword evidence="3" id="KW-1185">Reference proteome</keyword>
<dbReference type="Proteomes" id="UP000762676">
    <property type="component" value="Unassembled WGS sequence"/>
</dbReference>
<reference evidence="2 3" key="1">
    <citation type="journal article" date="2021" name="Elife">
        <title>Chloroplast acquisition without the gene transfer in kleptoplastic sea slugs, Plakobranchus ocellatus.</title>
        <authorList>
            <person name="Maeda T."/>
            <person name="Takahashi S."/>
            <person name="Yoshida T."/>
            <person name="Shimamura S."/>
            <person name="Takaki Y."/>
            <person name="Nagai Y."/>
            <person name="Toyoda A."/>
            <person name="Suzuki Y."/>
            <person name="Arimoto A."/>
            <person name="Ishii H."/>
            <person name="Satoh N."/>
            <person name="Nishiyama T."/>
            <person name="Hasebe M."/>
            <person name="Maruyama T."/>
            <person name="Minagawa J."/>
            <person name="Obokata J."/>
            <person name="Shigenobu S."/>
        </authorList>
    </citation>
    <scope>NUCLEOTIDE SEQUENCE [LARGE SCALE GENOMIC DNA]</scope>
</reference>
<comment type="caution">
    <text evidence="2">The sequence shown here is derived from an EMBL/GenBank/DDBJ whole genome shotgun (WGS) entry which is preliminary data.</text>
</comment>
<gene>
    <name evidence="2" type="ORF">ElyMa_001680900</name>
</gene>
<sequence>MAGDGLVTNITEIHWTGTLREKDLEDDLGKLGQEFWNMILKKVDRCGLVLRRWSKIERDGKLLSAVAFILTQYEKGYDDDEDDDGDDSGDDDHDDDVDAAAAADGDDDNDGL</sequence>
<proteinExistence type="predicted"/>
<evidence type="ECO:0000256" key="1">
    <source>
        <dbReference type="SAM" id="MobiDB-lite"/>
    </source>
</evidence>
<name>A0AAV4JTW7_9GAST</name>
<dbReference type="AlphaFoldDB" id="A0AAV4JTW7"/>
<evidence type="ECO:0000313" key="3">
    <source>
        <dbReference type="Proteomes" id="UP000762676"/>
    </source>
</evidence>
<feature type="compositionally biased region" description="Acidic residues" evidence="1">
    <location>
        <begin position="77"/>
        <end position="112"/>
    </location>
</feature>
<feature type="region of interest" description="Disordered" evidence="1">
    <location>
        <begin position="76"/>
        <end position="112"/>
    </location>
</feature>
<accession>A0AAV4JTW7</accession>
<protein>
    <submittedName>
        <fullName evidence="2">Uncharacterized protein</fullName>
    </submittedName>
</protein>
<organism evidence="2 3">
    <name type="scientific">Elysia marginata</name>
    <dbReference type="NCBI Taxonomy" id="1093978"/>
    <lineage>
        <taxon>Eukaryota</taxon>
        <taxon>Metazoa</taxon>
        <taxon>Spiralia</taxon>
        <taxon>Lophotrochozoa</taxon>
        <taxon>Mollusca</taxon>
        <taxon>Gastropoda</taxon>
        <taxon>Heterobranchia</taxon>
        <taxon>Euthyneura</taxon>
        <taxon>Panpulmonata</taxon>
        <taxon>Sacoglossa</taxon>
        <taxon>Placobranchoidea</taxon>
        <taxon>Plakobranchidae</taxon>
        <taxon>Elysia</taxon>
    </lineage>
</organism>
<evidence type="ECO:0000313" key="2">
    <source>
        <dbReference type="EMBL" id="GFS25160.1"/>
    </source>
</evidence>
<dbReference type="EMBL" id="BMAT01003420">
    <property type="protein sequence ID" value="GFS25160.1"/>
    <property type="molecule type" value="Genomic_DNA"/>
</dbReference>